<evidence type="ECO:0000256" key="2">
    <source>
        <dbReference type="ARBA" id="ARBA00023235"/>
    </source>
</evidence>
<keyword evidence="6" id="KW-1185">Reference proteome</keyword>
<dbReference type="PANTHER" id="PTHR30345">
    <property type="entry name" value="RIBOSE-5-PHOSPHATE ISOMERASE B"/>
    <property type="match status" value="1"/>
</dbReference>
<dbReference type="SUPFAM" id="SSF89623">
    <property type="entry name" value="Ribose/Galactose isomerase RpiB/AlsB"/>
    <property type="match status" value="1"/>
</dbReference>
<evidence type="ECO:0000313" key="5">
    <source>
        <dbReference type="EMBL" id="NIZ47187.1"/>
    </source>
</evidence>
<feature type="binding site" evidence="4">
    <location>
        <begin position="66"/>
        <end position="70"/>
    </location>
    <ligand>
        <name>D-ribulose 5-phosphate</name>
        <dbReference type="ChEBI" id="CHEBI:58121"/>
    </ligand>
</feature>
<evidence type="ECO:0000256" key="1">
    <source>
        <dbReference type="ARBA" id="ARBA00008754"/>
    </source>
</evidence>
<organism evidence="5 6">
    <name type="scientific">Entomospira nematocerorum</name>
    <dbReference type="NCBI Taxonomy" id="2719987"/>
    <lineage>
        <taxon>Bacteria</taxon>
        <taxon>Pseudomonadati</taxon>
        <taxon>Spirochaetota</taxon>
        <taxon>Spirochaetia</taxon>
        <taxon>Spirochaetales</taxon>
        <taxon>Spirochaetaceae</taxon>
        <taxon>Entomospira</taxon>
    </lineage>
</organism>
<dbReference type="EC" id="5.3.1.6" evidence="5"/>
<protein>
    <submittedName>
        <fullName evidence="5">Ribose 5-phosphate isomerase B</fullName>
        <ecNumber evidence="5">5.3.1.6</ecNumber>
    </submittedName>
</protein>
<dbReference type="NCBIfam" id="TIGR01120">
    <property type="entry name" value="rpiB"/>
    <property type="match status" value="1"/>
</dbReference>
<feature type="binding site" evidence="4">
    <location>
        <position position="99"/>
    </location>
    <ligand>
        <name>D-ribulose 5-phosphate</name>
        <dbReference type="ChEBI" id="CHEBI:58121"/>
    </ligand>
</feature>
<dbReference type="InterPro" id="IPR003500">
    <property type="entry name" value="RpiB_LacA_LacB"/>
</dbReference>
<dbReference type="Gene3D" id="3.40.1400.10">
    <property type="entry name" value="Sugar-phosphate isomerase, RpiB/LacA/LacB"/>
    <property type="match status" value="1"/>
</dbReference>
<name>A0A968GDQ5_9SPIO</name>
<feature type="binding site" evidence="4">
    <location>
        <position position="136"/>
    </location>
    <ligand>
        <name>D-ribulose 5-phosphate</name>
        <dbReference type="ChEBI" id="CHEBI:58121"/>
    </ligand>
</feature>
<feature type="active site" description="Proton acceptor" evidence="3">
    <location>
        <position position="65"/>
    </location>
</feature>
<reference evidence="5" key="1">
    <citation type="submission" date="2020-03" db="EMBL/GenBank/DDBJ databases">
        <title>Spirochaetal bacteria isolated from arthropods constitute a novel genus Entomospira genus novum within the order Spirochaetales.</title>
        <authorList>
            <person name="Grana-Miraglia L."/>
            <person name="Sikutova S."/>
            <person name="Fingerle V."/>
            <person name="Sing A."/>
            <person name="Castillo-Ramirez S."/>
            <person name="Margos G."/>
            <person name="Rudolf I."/>
        </authorList>
    </citation>
    <scope>NUCLEOTIDE SEQUENCE</scope>
    <source>
        <strain evidence="5">BR208</strain>
    </source>
</reference>
<dbReference type="AlphaFoldDB" id="A0A968GDQ5"/>
<evidence type="ECO:0000256" key="4">
    <source>
        <dbReference type="PIRSR" id="PIRSR005384-2"/>
    </source>
</evidence>
<dbReference type="PIRSF" id="PIRSF005384">
    <property type="entry name" value="RpiB_LacA_B"/>
    <property type="match status" value="1"/>
</dbReference>
<keyword evidence="2 5" id="KW-0413">Isomerase</keyword>
<comment type="caution">
    <text evidence="5">The sequence shown here is derived from an EMBL/GenBank/DDBJ whole genome shotgun (WGS) entry which is preliminary data.</text>
</comment>
<feature type="active site" description="Proton donor" evidence="3">
    <location>
        <position position="98"/>
    </location>
</feature>
<feature type="binding site" evidence="4">
    <location>
        <begin position="8"/>
        <end position="9"/>
    </location>
    <ligand>
        <name>D-ribulose 5-phosphate</name>
        <dbReference type="ChEBI" id="CHEBI:58121"/>
    </ligand>
</feature>
<dbReference type="GO" id="GO:0004751">
    <property type="term" value="F:ribose-5-phosphate isomerase activity"/>
    <property type="evidence" value="ECO:0007669"/>
    <property type="project" value="UniProtKB-EC"/>
</dbReference>
<dbReference type="InterPro" id="IPR004785">
    <property type="entry name" value="RpiB"/>
</dbReference>
<feature type="binding site" evidence="4">
    <location>
        <position position="132"/>
    </location>
    <ligand>
        <name>D-ribulose 5-phosphate</name>
        <dbReference type="ChEBI" id="CHEBI:58121"/>
    </ligand>
</feature>
<sequence>MRIAIGSDHAGFELKQELMKFLEQKGYSVEDHGTHSLESCDYPVYGKMVAQAVVSGMSDLGLLICGTGVGISLAANKVSGIRAVVCSEPYTALMSRQHNNTNVLALGARVVGVDVAKMIVETWLNASFLEGRHAQRVAMIENDIVGGVK</sequence>
<dbReference type="NCBIfam" id="NF004051">
    <property type="entry name" value="PRK05571.1"/>
    <property type="match status" value="1"/>
</dbReference>
<evidence type="ECO:0000256" key="3">
    <source>
        <dbReference type="PIRSR" id="PIRSR005384-1"/>
    </source>
</evidence>
<proteinExistence type="inferred from homology"/>
<gene>
    <name evidence="5" type="primary">rpiB</name>
    <name evidence="5" type="ORF">HCT46_04565</name>
</gene>
<comment type="similarity">
    <text evidence="1">Belongs to the LacAB/RpiB family.</text>
</comment>
<dbReference type="InterPro" id="IPR036569">
    <property type="entry name" value="RpiB_LacA_LacB_sf"/>
</dbReference>
<evidence type="ECO:0000313" key="6">
    <source>
        <dbReference type="Proteomes" id="UP000752013"/>
    </source>
</evidence>
<accession>A0A968GDQ5</accession>
<dbReference type="GO" id="GO:0019316">
    <property type="term" value="P:D-allose catabolic process"/>
    <property type="evidence" value="ECO:0007669"/>
    <property type="project" value="TreeGrafter"/>
</dbReference>
<dbReference type="Pfam" id="PF02502">
    <property type="entry name" value="LacAB_rpiB"/>
    <property type="match status" value="1"/>
</dbReference>
<dbReference type="RefSeq" id="WP_167703609.1">
    <property type="nucleotide sequence ID" value="NZ_CP118168.1"/>
</dbReference>
<dbReference type="NCBIfam" id="TIGR00689">
    <property type="entry name" value="rpiB_lacA_lacB"/>
    <property type="match status" value="1"/>
</dbReference>
<dbReference type="GO" id="GO:0009052">
    <property type="term" value="P:pentose-phosphate shunt, non-oxidative branch"/>
    <property type="evidence" value="ECO:0007669"/>
    <property type="project" value="TreeGrafter"/>
</dbReference>
<feature type="binding site" evidence="4">
    <location>
        <position position="109"/>
    </location>
    <ligand>
        <name>D-ribulose 5-phosphate</name>
        <dbReference type="ChEBI" id="CHEBI:58121"/>
    </ligand>
</feature>
<dbReference type="Proteomes" id="UP000752013">
    <property type="component" value="Unassembled WGS sequence"/>
</dbReference>
<dbReference type="PANTHER" id="PTHR30345:SF0">
    <property type="entry name" value="DNA DAMAGE-REPAIR_TOLERATION PROTEIN DRT102"/>
    <property type="match status" value="1"/>
</dbReference>
<dbReference type="EMBL" id="JAATLK010000001">
    <property type="protein sequence ID" value="NIZ47187.1"/>
    <property type="molecule type" value="Genomic_DNA"/>
</dbReference>